<dbReference type="Gene3D" id="3.90.1150.10">
    <property type="entry name" value="Aspartate Aminotransferase, domain 1"/>
    <property type="match status" value="1"/>
</dbReference>
<dbReference type="GO" id="GO:0000271">
    <property type="term" value="P:polysaccharide biosynthetic process"/>
    <property type="evidence" value="ECO:0007669"/>
    <property type="project" value="TreeGrafter"/>
</dbReference>
<feature type="modified residue" description="N6-(pyridoxal phosphate)lysine" evidence="2">
    <location>
        <position position="203"/>
    </location>
</feature>
<name>A0A1H3WQA7_SELRU</name>
<accession>A0A1H3WQA7</accession>
<evidence type="ECO:0000313" key="5">
    <source>
        <dbReference type="Proteomes" id="UP000183469"/>
    </source>
</evidence>
<proteinExistence type="inferred from homology"/>
<dbReference type="EMBL" id="FNQG01000004">
    <property type="protein sequence ID" value="SDZ89140.1"/>
    <property type="molecule type" value="Genomic_DNA"/>
</dbReference>
<dbReference type="GO" id="GO:0030170">
    <property type="term" value="F:pyridoxal phosphate binding"/>
    <property type="evidence" value="ECO:0007669"/>
    <property type="project" value="TreeGrafter"/>
</dbReference>
<comment type="similarity">
    <text evidence="3">Belongs to the DegT/DnrJ/EryC1 family.</text>
</comment>
<dbReference type="InterPro" id="IPR015422">
    <property type="entry name" value="PyrdxlP-dep_Trfase_small"/>
</dbReference>
<dbReference type="InterPro" id="IPR015421">
    <property type="entry name" value="PyrdxlP-dep_Trfase_major"/>
</dbReference>
<sequence>MSNNKIWLSSPTMHGDEQKWVDEAIRTNWVSTVGANINAIEEQVAEYVGCKYAVALSAGTAALHLATKLAGEKLYGQARPNAGTLQGHKVFCSDCTFDASINPVAYEDGEAVFIDTEYDTWNMCPKALEKAFELYPDVKLVIVAHLYGTPGKMQQIKEICDKHGALIVEDAAESLGAKYKLNGEWVETGTLGNFNAISFNGNKIITGSSGGMFLTNSKEDADKVRKWSTQSREAAPWYQHEEIGYNYRMSNIIAGIIRGQIPYLDEHIAQKKAIYERYEKGLSDLPVNMNPWDKENSQPNFWLSCLIIDKDAMAPQVRGEQEYLYKHESGKSSPQEILDALAVISAEGRPIWKPMHMQPIYRTNAFITKEGNGRGKSNAYIAGTGVDVGADIFQRGLCLPSDNKMTAQQQDKIIEVIHRCFA</sequence>
<dbReference type="Gene3D" id="3.40.640.10">
    <property type="entry name" value="Type I PLP-dependent aspartate aminotransferase-like (Major domain)"/>
    <property type="match status" value="1"/>
</dbReference>
<dbReference type="OrthoDB" id="9810913at2"/>
<dbReference type="PANTHER" id="PTHR30244">
    <property type="entry name" value="TRANSAMINASE"/>
    <property type="match status" value="1"/>
</dbReference>
<evidence type="ECO:0000256" key="1">
    <source>
        <dbReference type="PIRSR" id="PIRSR000390-1"/>
    </source>
</evidence>
<dbReference type="InterPro" id="IPR015424">
    <property type="entry name" value="PyrdxlP-dep_Trfase"/>
</dbReference>
<reference evidence="4 5" key="1">
    <citation type="submission" date="2016-10" db="EMBL/GenBank/DDBJ databases">
        <authorList>
            <person name="de Groot N.N."/>
        </authorList>
    </citation>
    <scope>NUCLEOTIDE SEQUENCE [LARGE SCALE GENOMIC DNA]</scope>
    <source>
        <strain evidence="4 5">DSM 2872</strain>
    </source>
</reference>
<evidence type="ECO:0000256" key="2">
    <source>
        <dbReference type="PIRSR" id="PIRSR000390-2"/>
    </source>
</evidence>
<dbReference type="Proteomes" id="UP000183469">
    <property type="component" value="Unassembled WGS sequence"/>
</dbReference>
<dbReference type="InterPro" id="IPR000653">
    <property type="entry name" value="DegT/StrS_aminotransferase"/>
</dbReference>
<dbReference type="Pfam" id="PF01041">
    <property type="entry name" value="DegT_DnrJ_EryC1"/>
    <property type="match status" value="1"/>
</dbReference>
<keyword evidence="2 3" id="KW-0663">Pyridoxal phosphate</keyword>
<dbReference type="AlphaFoldDB" id="A0A1H3WQA7"/>
<gene>
    <name evidence="4" type="ORF">SAMN05660648_01090</name>
</gene>
<dbReference type="RefSeq" id="WP_074671470.1">
    <property type="nucleotide sequence ID" value="NZ_FNQG01000004.1"/>
</dbReference>
<dbReference type="PIRSF" id="PIRSF000390">
    <property type="entry name" value="PLP_StrS"/>
    <property type="match status" value="1"/>
</dbReference>
<dbReference type="SUPFAM" id="SSF53383">
    <property type="entry name" value="PLP-dependent transferases"/>
    <property type="match status" value="1"/>
</dbReference>
<dbReference type="CDD" id="cd00616">
    <property type="entry name" value="AHBA_syn"/>
    <property type="match status" value="1"/>
</dbReference>
<evidence type="ECO:0000256" key="3">
    <source>
        <dbReference type="RuleBase" id="RU004508"/>
    </source>
</evidence>
<dbReference type="GO" id="GO:0008483">
    <property type="term" value="F:transaminase activity"/>
    <property type="evidence" value="ECO:0007669"/>
    <property type="project" value="TreeGrafter"/>
</dbReference>
<evidence type="ECO:0000313" key="4">
    <source>
        <dbReference type="EMBL" id="SDZ89140.1"/>
    </source>
</evidence>
<protein>
    <submittedName>
        <fullName evidence="4">dTDP-4-amino-4,6-dideoxygalactose transaminase</fullName>
    </submittedName>
</protein>
<organism evidence="4 5">
    <name type="scientific">Selenomonas ruminantium</name>
    <dbReference type="NCBI Taxonomy" id="971"/>
    <lineage>
        <taxon>Bacteria</taxon>
        <taxon>Bacillati</taxon>
        <taxon>Bacillota</taxon>
        <taxon>Negativicutes</taxon>
        <taxon>Selenomonadales</taxon>
        <taxon>Selenomonadaceae</taxon>
        <taxon>Selenomonas</taxon>
    </lineage>
</organism>
<feature type="active site" description="Proton acceptor" evidence="1">
    <location>
        <position position="203"/>
    </location>
</feature>
<dbReference type="PANTHER" id="PTHR30244:SF34">
    <property type="entry name" value="DTDP-4-AMINO-4,6-DIDEOXYGALACTOSE TRANSAMINASE"/>
    <property type="match status" value="1"/>
</dbReference>